<evidence type="ECO:0000313" key="2">
    <source>
        <dbReference type="EMBL" id="KZW01897.1"/>
    </source>
</evidence>
<accession>A0A165PAQ9</accession>
<dbReference type="Proteomes" id="UP000077266">
    <property type="component" value="Unassembled WGS sequence"/>
</dbReference>
<dbReference type="InParanoid" id="A0A165PAQ9"/>
<evidence type="ECO:0000313" key="3">
    <source>
        <dbReference type="Proteomes" id="UP000077266"/>
    </source>
</evidence>
<sequence>MSSARLDPNRFAAPLEAEILRGHIEADEKELHALCGRLTRAGTILHDAARRRIEAQEAEEAARTMVEDLKDIKAELEHRIRKMRGKLHPVKLVPLDIWQTVFLLATEAEFEEMEYELPHGWDIVVTPFVVCKVCRHWRSAATNTPALWTRLVFDHKRMQNYGVWFPYFEAALTFSASRDLTFKIICDGPQSRALASVVEYSIIPRCRRVELELYPGGDCLDICSGWRTASQLVELVIENGELDYRPDTLNDNIAVALPADAPLLKRIESDRVIIVPALHSGKILPALTHLKYTAFLSSNISELTLPIGLQPFMTNLQSLTFHSPVLMGDLNRVPIVWPGIRHVALSTRTAPEDTALAFRFPDLQHLEVTHAPEVSWDFWCHLAMTACPAVRELTLRRLPSVVVKPAVAKMSSLGNVTSLTFADGQLDHSACSALLANEEDGVSRWSRLESVSLA</sequence>
<keyword evidence="3" id="KW-1185">Reference proteome</keyword>
<reference evidence="2 3" key="1">
    <citation type="journal article" date="2016" name="Mol. Biol. Evol.">
        <title>Comparative Genomics of Early-Diverging Mushroom-Forming Fungi Provides Insights into the Origins of Lignocellulose Decay Capabilities.</title>
        <authorList>
            <person name="Nagy L.G."/>
            <person name="Riley R."/>
            <person name="Tritt A."/>
            <person name="Adam C."/>
            <person name="Daum C."/>
            <person name="Floudas D."/>
            <person name="Sun H."/>
            <person name="Yadav J.S."/>
            <person name="Pangilinan J."/>
            <person name="Larsson K.H."/>
            <person name="Matsuura K."/>
            <person name="Barry K."/>
            <person name="Labutti K."/>
            <person name="Kuo R."/>
            <person name="Ohm R.A."/>
            <person name="Bhattacharya S.S."/>
            <person name="Shirouzu T."/>
            <person name="Yoshinaga Y."/>
            <person name="Martin F.M."/>
            <person name="Grigoriev I.V."/>
            <person name="Hibbett D.S."/>
        </authorList>
    </citation>
    <scope>NUCLEOTIDE SEQUENCE [LARGE SCALE GENOMIC DNA]</scope>
    <source>
        <strain evidence="2 3">HHB12029</strain>
    </source>
</reference>
<dbReference type="SUPFAM" id="SSF52047">
    <property type="entry name" value="RNI-like"/>
    <property type="match status" value="1"/>
</dbReference>
<evidence type="ECO:0000256" key="1">
    <source>
        <dbReference type="SAM" id="Coils"/>
    </source>
</evidence>
<gene>
    <name evidence="2" type="ORF">EXIGLDRAFT_744938</name>
</gene>
<dbReference type="AlphaFoldDB" id="A0A165PAQ9"/>
<protein>
    <submittedName>
        <fullName evidence="2">Uncharacterized protein</fullName>
    </submittedName>
</protein>
<dbReference type="EMBL" id="KV425891">
    <property type="protein sequence ID" value="KZW01897.1"/>
    <property type="molecule type" value="Genomic_DNA"/>
</dbReference>
<dbReference type="InterPro" id="IPR032675">
    <property type="entry name" value="LRR_dom_sf"/>
</dbReference>
<dbReference type="Gene3D" id="3.80.10.10">
    <property type="entry name" value="Ribonuclease Inhibitor"/>
    <property type="match status" value="1"/>
</dbReference>
<name>A0A165PAQ9_EXIGL</name>
<keyword evidence="1" id="KW-0175">Coiled coil</keyword>
<dbReference type="OrthoDB" id="3237066at2759"/>
<proteinExistence type="predicted"/>
<organism evidence="2 3">
    <name type="scientific">Exidia glandulosa HHB12029</name>
    <dbReference type="NCBI Taxonomy" id="1314781"/>
    <lineage>
        <taxon>Eukaryota</taxon>
        <taxon>Fungi</taxon>
        <taxon>Dikarya</taxon>
        <taxon>Basidiomycota</taxon>
        <taxon>Agaricomycotina</taxon>
        <taxon>Agaricomycetes</taxon>
        <taxon>Auriculariales</taxon>
        <taxon>Exidiaceae</taxon>
        <taxon>Exidia</taxon>
    </lineage>
</organism>
<feature type="coiled-coil region" evidence="1">
    <location>
        <begin position="55"/>
        <end position="86"/>
    </location>
</feature>